<feature type="region of interest" description="Disordered" evidence="3">
    <location>
        <begin position="1"/>
        <end position="24"/>
    </location>
</feature>
<gene>
    <name evidence="5" type="ORF">C5Q98_04380</name>
</gene>
<dbReference type="GO" id="GO:0006654">
    <property type="term" value="P:phosphatidic acid biosynthetic process"/>
    <property type="evidence" value="ECO:0007669"/>
    <property type="project" value="TreeGrafter"/>
</dbReference>
<proteinExistence type="predicted"/>
<keyword evidence="6" id="KW-1185">Reference proteome</keyword>
<feature type="domain" description="Phospholipid/glycerol acyltransferase" evidence="4">
    <location>
        <begin position="78"/>
        <end position="196"/>
    </location>
</feature>
<dbReference type="AlphaFoldDB" id="A0A2S0KNC9"/>
<dbReference type="KEGG" id="fsa:C5Q98_04380"/>
<dbReference type="SUPFAM" id="SSF69593">
    <property type="entry name" value="Glycerol-3-phosphate (1)-acyltransferase"/>
    <property type="match status" value="1"/>
</dbReference>
<sequence length="298" mass="33857">MADELETMQNDNNVTETKTKQDSEIKIQTTNAEIDALPEPTERNWAGKFGYHLGSLLIKSITKFEVRGAENLPKDAPYIIAPNHETYVDGLIAAMGLPKDHFDKFCSLAAKELGESRGWFGKLIMRVGRGIPIDRGGSARQSLMVCIKELKNDNILLIHPEGTRTADGKLGIIKGGTSFIASKADVPIVPAFIDGGYEIFSRHMKWPRPFKGFMKRKRLILTYGKPIYPSDYANSKEMNQALSDWLHYMYNNKEIPREYEHENLEYMQKLAARQKRREQRRTAADSEMGNAEDQRTSL</sequence>
<dbReference type="EMBL" id="CP027226">
    <property type="protein sequence ID" value="AVM42499.1"/>
    <property type="molecule type" value="Genomic_DNA"/>
</dbReference>
<reference evidence="6" key="1">
    <citation type="submission" date="2018-02" db="EMBL/GenBank/DDBJ databases">
        <authorList>
            <person name="Holder M.E."/>
            <person name="Ajami N.J."/>
            <person name="Petrosino J.F."/>
        </authorList>
    </citation>
    <scope>NUCLEOTIDE SEQUENCE [LARGE SCALE GENOMIC DNA]</scope>
    <source>
        <strain evidence="6">CCUG 47711</strain>
    </source>
</reference>
<dbReference type="Proteomes" id="UP000237947">
    <property type="component" value="Chromosome"/>
</dbReference>
<dbReference type="PANTHER" id="PTHR10434:SF11">
    <property type="entry name" value="1-ACYL-SN-GLYCEROL-3-PHOSPHATE ACYLTRANSFERASE"/>
    <property type="match status" value="1"/>
</dbReference>
<dbReference type="Pfam" id="PF01553">
    <property type="entry name" value="Acyltransferase"/>
    <property type="match status" value="1"/>
</dbReference>
<dbReference type="InterPro" id="IPR002123">
    <property type="entry name" value="Plipid/glycerol_acylTrfase"/>
</dbReference>
<accession>A0A2S0KNC9</accession>
<evidence type="ECO:0000256" key="3">
    <source>
        <dbReference type="SAM" id="MobiDB-lite"/>
    </source>
</evidence>
<name>A0A2S0KNC9_9FIRM</name>
<evidence type="ECO:0000256" key="1">
    <source>
        <dbReference type="ARBA" id="ARBA00022679"/>
    </source>
</evidence>
<organism evidence="5 6">
    <name type="scientific">Fastidiosipila sanguinis</name>
    <dbReference type="NCBI Taxonomy" id="236753"/>
    <lineage>
        <taxon>Bacteria</taxon>
        <taxon>Bacillati</taxon>
        <taxon>Bacillota</taxon>
        <taxon>Clostridia</taxon>
        <taxon>Eubacteriales</taxon>
        <taxon>Oscillospiraceae</taxon>
        <taxon>Fastidiosipila</taxon>
    </lineage>
</organism>
<keyword evidence="2" id="KW-0012">Acyltransferase</keyword>
<evidence type="ECO:0000259" key="4">
    <source>
        <dbReference type="SMART" id="SM00563"/>
    </source>
</evidence>
<evidence type="ECO:0000313" key="6">
    <source>
        <dbReference type="Proteomes" id="UP000237947"/>
    </source>
</evidence>
<keyword evidence="1" id="KW-0808">Transferase</keyword>
<feature type="region of interest" description="Disordered" evidence="3">
    <location>
        <begin position="273"/>
        <end position="298"/>
    </location>
</feature>
<dbReference type="PANTHER" id="PTHR10434">
    <property type="entry name" value="1-ACYL-SN-GLYCEROL-3-PHOSPHATE ACYLTRANSFERASE"/>
    <property type="match status" value="1"/>
</dbReference>
<dbReference type="GO" id="GO:0003841">
    <property type="term" value="F:1-acylglycerol-3-phosphate O-acyltransferase activity"/>
    <property type="evidence" value="ECO:0007669"/>
    <property type="project" value="TreeGrafter"/>
</dbReference>
<evidence type="ECO:0000256" key="2">
    <source>
        <dbReference type="ARBA" id="ARBA00023315"/>
    </source>
</evidence>
<evidence type="ECO:0000313" key="5">
    <source>
        <dbReference type="EMBL" id="AVM42499.1"/>
    </source>
</evidence>
<protein>
    <recommendedName>
        <fullName evidence="4">Phospholipid/glycerol acyltransferase domain-containing protein</fullName>
    </recommendedName>
</protein>
<feature type="compositionally biased region" description="Polar residues" evidence="3">
    <location>
        <begin position="7"/>
        <end position="16"/>
    </location>
</feature>
<dbReference type="SMART" id="SM00563">
    <property type="entry name" value="PlsC"/>
    <property type="match status" value="1"/>
</dbReference>
<dbReference type="CDD" id="cd07989">
    <property type="entry name" value="LPLAT_AGPAT-like"/>
    <property type="match status" value="1"/>
</dbReference>